<evidence type="ECO:0000313" key="8">
    <source>
        <dbReference type="Proteomes" id="UP001221519"/>
    </source>
</evidence>
<dbReference type="Pfam" id="PF10079">
    <property type="entry name" value="Rossmann-like_BshC"/>
    <property type="match status" value="1"/>
</dbReference>
<reference evidence="5 8" key="1">
    <citation type="submission" date="2023-02" db="EMBL/GenBank/DDBJ databases">
        <title>Pathogen: clinical or host-associated sample.</title>
        <authorList>
            <person name="Hergert J."/>
            <person name="Casey R."/>
            <person name="Wagner J."/>
            <person name="Young E.L."/>
            <person name="Oakeson K.F."/>
        </authorList>
    </citation>
    <scope>NUCLEOTIDE SEQUENCE</scope>
    <source>
        <strain evidence="6 8">2022CK-00829</strain>
        <strain evidence="5">2022CK-00830</strain>
    </source>
</reference>
<dbReference type="GO" id="GO:0016874">
    <property type="term" value="F:ligase activity"/>
    <property type="evidence" value="ECO:0007669"/>
    <property type="project" value="UniProtKB-UniRule"/>
</dbReference>
<proteinExistence type="inferred from homology"/>
<dbReference type="InterPro" id="IPR055399">
    <property type="entry name" value="CC_BshC"/>
</dbReference>
<keyword evidence="8" id="KW-1185">Reference proteome</keyword>
<gene>
    <name evidence="2 5" type="primary">bshC</name>
    <name evidence="5" type="ORF">PUW23_18700</name>
    <name evidence="6" type="ORF">PUW25_18535</name>
</gene>
<evidence type="ECO:0000259" key="4">
    <source>
        <dbReference type="Pfam" id="PF24850"/>
    </source>
</evidence>
<name>A0AAX3MV92_9BACL</name>
<evidence type="ECO:0000313" key="5">
    <source>
        <dbReference type="EMBL" id="WDH81535.1"/>
    </source>
</evidence>
<dbReference type="Proteomes" id="UP001220962">
    <property type="component" value="Chromosome"/>
</dbReference>
<protein>
    <recommendedName>
        <fullName evidence="2">Putative cysteine ligase BshC</fullName>
        <ecNumber evidence="2">6.-.-.-</ecNumber>
    </recommendedName>
</protein>
<dbReference type="EMBL" id="CP118108">
    <property type="protein sequence ID" value="WDI01250.1"/>
    <property type="molecule type" value="Genomic_DNA"/>
</dbReference>
<accession>A0AAX3MV92</accession>
<dbReference type="EC" id="6.-.-.-" evidence="2"/>
<comment type="function">
    <text evidence="2">Involved in bacillithiol (BSH) biosynthesis. May catalyze the last step of the pathway, the addition of cysteine to glucosamine malate (GlcN-Mal) to generate BSH.</text>
</comment>
<keyword evidence="1 2" id="KW-0436">Ligase</keyword>
<organism evidence="5 7">
    <name type="scientific">Paenibacillus urinalis</name>
    <dbReference type="NCBI Taxonomy" id="521520"/>
    <lineage>
        <taxon>Bacteria</taxon>
        <taxon>Bacillati</taxon>
        <taxon>Bacillota</taxon>
        <taxon>Bacilli</taxon>
        <taxon>Bacillales</taxon>
        <taxon>Paenibacillaceae</taxon>
        <taxon>Paenibacillus</taxon>
    </lineage>
</organism>
<dbReference type="NCBIfam" id="TIGR03998">
    <property type="entry name" value="thiol_BshC"/>
    <property type="match status" value="1"/>
</dbReference>
<dbReference type="AlphaFoldDB" id="A0AAX3MV92"/>
<dbReference type="PIRSF" id="PIRSF012535">
    <property type="entry name" value="UCP012535"/>
    <property type="match status" value="1"/>
</dbReference>
<dbReference type="Pfam" id="PF24850">
    <property type="entry name" value="CC_BshC"/>
    <property type="match status" value="1"/>
</dbReference>
<dbReference type="Proteomes" id="UP001221519">
    <property type="component" value="Chromosome"/>
</dbReference>
<sequence>MNLIPEALRSGSPLAEHYLRYDEAVHHLYEYNFRDVSSYIARAEWLDRTGDTRVDRQAIVNCLRIYNESRNPHPAVKASLTRLAQENALVVTGGQQSGLFTGSLLVIYKAATIIKEAKMAEEKLGRPVVPIFWIAGEDHDWDEVDHTYLMSSDLSVTKVKMPGKYEGRSSVSDVAVEKEHWIAAIQELEELLPDSENKPELIASIKEAVQDEYTSLSDVFAKLLGQLFGSYGLVLMDSADPELRKLEVPVFERIIEDNDMLEQCYHESSGRVVTSGFTMQADVASGGANLFYIHEGSRLLLFKEDGRFVDRKGYVSFSKTELLEILHQHPERFSNNVLTRPLMQDSLFPVLSTILGHAEIAYWALTKDAFHRMGLRMPILMPRLSYTILDHHIQKLMDKYDLNFADIQFTFDEKKEAWLLSLDEFDVNGQFEDLKTSFRKLYAPLIEQLGQLESGLGRLGLTNSEKIEEQIEYMQKRTKQAIAQRHDASLKQWDCIERSLFPSKRPQERVYNAYYYLNRYGTGWLKELMEVPADMSGNHHILYI</sequence>
<dbReference type="HAMAP" id="MF_01867">
    <property type="entry name" value="BshC"/>
    <property type="match status" value="1"/>
</dbReference>
<evidence type="ECO:0000313" key="7">
    <source>
        <dbReference type="Proteomes" id="UP001220962"/>
    </source>
</evidence>
<dbReference type="EMBL" id="CP118101">
    <property type="protein sequence ID" value="WDH81535.1"/>
    <property type="molecule type" value="Genomic_DNA"/>
</dbReference>
<dbReference type="InterPro" id="IPR055398">
    <property type="entry name" value="Rossmann-like_BshC"/>
</dbReference>
<feature type="domain" description="Bacillithiol biosynthesis BshC N-terminal Rossmann-like" evidence="3">
    <location>
        <begin position="9"/>
        <end position="384"/>
    </location>
</feature>
<feature type="domain" description="Bacillithiol biosynthesis BshC C-terminal coiled-coil" evidence="4">
    <location>
        <begin position="387"/>
        <end position="544"/>
    </location>
</feature>
<dbReference type="RefSeq" id="WP_047910858.1">
    <property type="nucleotide sequence ID" value="NZ_CP118101.1"/>
</dbReference>
<evidence type="ECO:0000259" key="3">
    <source>
        <dbReference type="Pfam" id="PF10079"/>
    </source>
</evidence>
<comment type="similarity">
    <text evidence="2">Belongs to the BshC family.</text>
</comment>
<evidence type="ECO:0000256" key="2">
    <source>
        <dbReference type="HAMAP-Rule" id="MF_01867"/>
    </source>
</evidence>
<dbReference type="InterPro" id="IPR011199">
    <property type="entry name" value="Bacillithiol_biosynth_BshC"/>
</dbReference>
<evidence type="ECO:0000256" key="1">
    <source>
        <dbReference type="ARBA" id="ARBA00022598"/>
    </source>
</evidence>
<evidence type="ECO:0000313" key="6">
    <source>
        <dbReference type="EMBL" id="WDI01250.1"/>
    </source>
</evidence>